<dbReference type="InterPro" id="IPR007125">
    <property type="entry name" value="H2A/H2B/H3"/>
</dbReference>
<comment type="similarity">
    <text evidence="3">Belongs to the ASF1 family.</text>
</comment>
<dbReference type="Proteomes" id="UP000298327">
    <property type="component" value="Unassembled WGS sequence"/>
</dbReference>
<keyword evidence="6" id="KW-0156">Chromatin regulator</keyword>
<evidence type="ECO:0000256" key="7">
    <source>
        <dbReference type="ARBA" id="ARBA00022990"/>
    </source>
</evidence>
<comment type="function">
    <text evidence="15">Variant histone H2A which can replace H2A in some nucleosomes. Nucleosomes wrap and compact DNA into chromatin, limiting DNA accessibility to the cellular machineries which require DNA as a template. Histones thereby play a central role in transcription regulation, DNA repair, DNA replication and chromosomal stability. DNA accessibility is regulated via a complex set of post-translational modifications of histones, also called histone code, and nucleosome remodeling. This variant is enriched at promoters, it may keep them in a repressed state until the appropriate activation signal is received. Near telomeres, it may counteract gene silencing caused by the spread of heterochromatin proteins. Required for the RNA polymerase II and SPT15/TBP recruitment to the target genes. Involved in chromosome stability.</text>
</comment>
<dbReference type="InterPro" id="IPR002119">
    <property type="entry name" value="Histone_H2A"/>
</dbReference>
<dbReference type="InterPro" id="IPR006818">
    <property type="entry name" value="ASF1-like"/>
</dbReference>
<keyword evidence="12" id="KW-0539">Nucleus</keyword>
<dbReference type="Pfam" id="PF16211">
    <property type="entry name" value="Histone_H2A_C"/>
    <property type="match status" value="1"/>
</dbReference>
<evidence type="ECO:0000256" key="13">
    <source>
        <dbReference type="ARBA" id="ARBA00023269"/>
    </source>
</evidence>
<evidence type="ECO:0000256" key="1">
    <source>
        <dbReference type="ARBA" id="ARBA00004123"/>
    </source>
</evidence>
<dbReference type="InterPro" id="IPR036747">
    <property type="entry name" value="ASF1-like_sf"/>
</dbReference>
<dbReference type="FunFam" id="1.10.20.10:FF:000005">
    <property type="entry name" value="Histone H2A"/>
    <property type="match status" value="1"/>
</dbReference>
<protein>
    <recommendedName>
        <fullName evidence="16">Histone H2A.Z</fullName>
    </recommendedName>
    <alternativeName>
        <fullName evidence="14">Anti-silencing function protein 1</fullName>
    </alternativeName>
</protein>
<evidence type="ECO:0000259" key="18">
    <source>
        <dbReference type="Pfam" id="PF00125"/>
    </source>
</evidence>
<dbReference type="PRINTS" id="PR00620">
    <property type="entry name" value="HISTONEH2A"/>
</dbReference>
<evidence type="ECO:0000256" key="15">
    <source>
        <dbReference type="ARBA" id="ARBA00037526"/>
    </source>
</evidence>
<dbReference type="PROSITE" id="PS00046">
    <property type="entry name" value="HISTONE_H2A"/>
    <property type="match status" value="1"/>
</dbReference>
<keyword evidence="9" id="KW-0238">DNA-binding</keyword>
<keyword evidence="21" id="KW-1185">Reference proteome</keyword>
<dbReference type="GO" id="GO:0042393">
    <property type="term" value="F:histone binding"/>
    <property type="evidence" value="ECO:0007669"/>
    <property type="project" value="TreeGrafter"/>
</dbReference>
<dbReference type="GO" id="GO:0030527">
    <property type="term" value="F:structural constituent of chromatin"/>
    <property type="evidence" value="ECO:0007669"/>
    <property type="project" value="InterPro"/>
</dbReference>
<dbReference type="SUPFAM" id="SSF101546">
    <property type="entry name" value="ASF1-like"/>
    <property type="match status" value="1"/>
</dbReference>
<dbReference type="CDD" id="cd00074">
    <property type="entry name" value="HFD_H2A"/>
    <property type="match status" value="1"/>
</dbReference>
<evidence type="ECO:0000256" key="17">
    <source>
        <dbReference type="ARBA" id="ARBA00063043"/>
    </source>
</evidence>
<dbReference type="STRING" id="205917.A0A4Y9YWM1"/>
<evidence type="ECO:0000256" key="5">
    <source>
        <dbReference type="ARBA" id="ARBA00022454"/>
    </source>
</evidence>
<dbReference type="PANTHER" id="PTHR12040">
    <property type="entry name" value="ANTI-SILENCING PROTEIN 1"/>
    <property type="match status" value="1"/>
</dbReference>
<dbReference type="Pfam" id="PF04729">
    <property type="entry name" value="ASF1_hist_chap"/>
    <property type="match status" value="1"/>
</dbReference>
<dbReference type="AlphaFoldDB" id="A0A4Y9YWM1"/>
<evidence type="ECO:0000313" key="21">
    <source>
        <dbReference type="Proteomes" id="UP000298327"/>
    </source>
</evidence>
<keyword evidence="5" id="KW-0158">Chromosome</keyword>
<dbReference type="OrthoDB" id="29755at2759"/>
<dbReference type="EMBL" id="SEOQ01000224">
    <property type="protein sequence ID" value="TFY66705.1"/>
    <property type="molecule type" value="Genomic_DNA"/>
</dbReference>
<evidence type="ECO:0000256" key="3">
    <source>
        <dbReference type="ARBA" id="ARBA00006051"/>
    </source>
</evidence>
<evidence type="ECO:0000256" key="11">
    <source>
        <dbReference type="ARBA" id="ARBA00023186"/>
    </source>
</evidence>
<evidence type="ECO:0000313" key="20">
    <source>
        <dbReference type="EMBL" id="TFY66705.1"/>
    </source>
</evidence>
<evidence type="ECO:0000256" key="2">
    <source>
        <dbReference type="ARBA" id="ARBA00004286"/>
    </source>
</evidence>
<organism evidence="20 21">
    <name type="scientific">Dentipellis fragilis</name>
    <dbReference type="NCBI Taxonomy" id="205917"/>
    <lineage>
        <taxon>Eukaryota</taxon>
        <taxon>Fungi</taxon>
        <taxon>Dikarya</taxon>
        <taxon>Basidiomycota</taxon>
        <taxon>Agaricomycotina</taxon>
        <taxon>Agaricomycetes</taxon>
        <taxon>Russulales</taxon>
        <taxon>Hericiaceae</taxon>
        <taxon>Dentipellis</taxon>
    </lineage>
</organism>
<keyword evidence="10" id="KW-0804">Transcription</keyword>
<keyword evidence="7" id="KW-0007">Acetylation</keyword>
<evidence type="ECO:0000256" key="16">
    <source>
        <dbReference type="ARBA" id="ARBA00040236"/>
    </source>
</evidence>
<comment type="similarity">
    <text evidence="4">Belongs to the histone H2A family.</text>
</comment>
<comment type="subcellular location">
    <subcellularLocation>
        <location evidence="2">Chromosome</location>
    </subcellularLocation>
    <subcellularLocation>
        <location evidence="1">Nucleus</location>
    </subcellularLocation>
</comment>
<feature type="domain" description="Histone H2A C-terminal" evidence="19">
    <location>
        <begin position="532"/>
        <end position="563"/>
    </location>
</feature>
<evidence type="ECO:0000256" key="8">
    <source>
        <dbReference type="ARBA" id="ARBA00023015"/>
    </source>
</evidence>
<dbReference type="GO" id="GO:0006335">
    <property type="term" value="P:DNA replication-dependent chromatin assembly"/>
    <property type="evidence" value="ECO:0007669"/>
    <property type="project" value="TreeGrafter"/>
</dbReference>
<dbReference type="Gene3D" id="1.10.20.10">
    <property type="entry name" value="Histone, subunit A"/>
    <property type="match status" value="1"/>
</dbReference>
<evidence type="ECO:0000259" key="19">
    <source>
        <dbReference type="Pfam" id="PF16211"/>
    </source>
</evidence>
<keyword evidence="11" id="KW-0143">Chaperone</keyword>
<dbReference type="SUPFAM" id="SSF47113">
    <property type="entry name" value="Histone-fold"/>
    <property type="match status" value="1"/>
</dbReference>
<keyword evidence="8" id="KW-0805">Transcription regulation</keyword>
<accession>A0A4Y9YWM1</accession>
<evidence type="ECO:0000256" key="10">
    <source>
        <dbReference type="ARBA" id="ARBA00023163"/>
    </source>
</evidence>
<feature type="domain" description="Core Histone H2A/H2B/H3" evidence="18">
    <location>
        <begin position="455"/>
        <end position="530"/>
    </location>
</feature>
<dbReference type="GO" id="GO:0000786">
    <property type="term" value="C:nucleosome"/>
    <property type="evidence" value="ECO:0007669"/>
    <property type="project" value="UniProtKB-KW"/>
</dbReference>
<sequence>MESRRKRKDTERKRMGEFVAIVLSFPEKREAGAGGLEAKRVGCGRRRRRRSLGGKAGSSGCAVVSSPSLSIGVTQTRLRQFPFLSFVPASPRPSLRPHLYPSPEFLNMSIVTIRNVEFLNNPARFLDPYHFRVTFECIAALKDDLEWRLIYVSSPGNEELDQELDDCLVGPVPIGVNSFEFEGSAPSPSKIPTEDVLGVAALILTGSYREQEFVRVGYYQNTEYDNEEMKATPPSQIQFDKLVRDISAKPRVTRFQIKWDVVPQQAAQTAAGAAASAAVPSANDLDDDSTAEPEAQSNVALFMCRISASCLAQGPGCINMYLIAPLNVSYHHAIISSWHSRCPEGNLTDFRDRDTLCHAIRASGGVPTLLLPLLHQPLSRFITARARRNLLAPNSAKPVPFVPRTHAKEPPRNLIARPIASYPTPQTVYAPMAPAKGGKSKAGEAPPPVDNKPFQTRSAKAGLQFPVGRIHRYLKQRTQNNVRIGAKAAVYTSAILEYLTAEVLELAGNASKDLRVKRITPRHLQLAIRGDEELDTLVRATIAGGGVLPFIHKSLTANKLPKKPDQPHTA</sequence>
<comment type="caution">
    <text evidence="20">The sequence shown here is derived from an EMBL/GenBank/DDBJ whole genome shotgun (WGS) entry which is preliminary data.</text>
</comment>
<dbReference type="GO" id="GO:0003677">
    <property type="term" value="F:DNA binding"/>
    <property type="evidence" value="ECO:0007669"/>
    <property type="project" value="UniProtKB-KW"/>
</dbReference>
<proteinExistence type="inferred from homology"/>
<name>A0A4Y9YWM1_9AGAM</name>
<dbReference type="Pfam" id="PF00125">
    <property type="entry name" value="Histone"/>
    <property type="match status" value="1"/>
</dbReference>
<dbReference type="SMART" id="SM00414">
    <property type="entry name" value="H2A"/>
    <property type="match status" value="1"/>
</dbReference>
<evidence type="ECO:0000256" key="9">
    <source>
        <dbReference type="ARBA" id="ARBA00023125"/>
    </source>
</evidence>
<evidence type="ECO:0000256" key="14">
    <source>
        <dbReference type="ARBA" id="ARBA00032776"/>
    </source>
</evidence>
<dbReference type="Gene3D" id="2.60.40.1490">
    <property type="entry name" value="Histone chaperone ASF1-like"/>
    <property type="match status" value="1"/>
</dbReference>
<gene>
    <name evidence="20" type="ORF">EVG20_g4386</name>
</gene>
<evidence type="ECO:0000256" key="4">
    <source>
        <dbReference type="ARBA" id="ARBA00010691"/>
    </source>
</evidence>
<keyword evidence="13" id="KW-0544">Nucleosome core</keyword>
<evidence type="ECO:0000256" key="6">
    <source>
        <dbReference type="ARBA" id="ARBA00022853"/>
    </source>
</evidence>
<dbReference type="PANTHER" id="PTHR12040:SF0">
    <property type="entry name" value="HISTONE CHAPERONE ASF1"/>
    <property type="match status" value="1"/>
</dbReference>
<dbReference type="InterPro" id="IPR009072">
    <property type="entry name" value="Histone-fold"/>
</dbReference>
<evidence type="ECO:0000256" key="12">
    <source>
        <dbReference type="ARBA" id="ARBA00023242"/>
    </source>
</evidence>
<dbReference type="InterPro" id="IPR032458">
    <property type="entry name" value="Histone_H2A_CS"/>
</dbReference>
<comment type="subunit">
    <text evidence="17">The nucleosome is a histone octamer containing two molecules each of H2A, H2B, H3 and H4 assembled in one H3-H4 heterotetramer and two H2A-H2B heterodimers. The octamer wraps approximately 147 bp of DNA. H2A or its variant H2A.Z forms a heterodimer with H2B. H2A.Z associates with the VPS72/SWC2 subunit of the SWR1 chromatin remodeling complex. Also interacts with RBP1/DNA-directed RNA polymerase II largest subunit.</text>
</comment>
<dbReference type="InterPro" id="IPR032454">
    <property type="entry name" value="Histone_H2A_C"/>
</dbReference>
<dbReference type="GO" id="GO:0046982">
    <property type="term" value="F:protein heterodimerization activity"/>
    <property type="evidence" value="ECO:0007669"/>
    <property type="project" value="InterPro"/>
</dbReference>
<reference evidence="20 21" key="1">
    <citation type="submission" date="2019-02" db="EMBL/GenBank/DDBJ databases">
        <title>Genome sequencing of the rare red list fungi Dentipellis fragilis.</title>
        <authorList>
            <person name="Buettner E."/>
            <person name="Kellner H."/>
        </authorList>
    </citation>
    <scope>NUCLEOTIDE SEQUENCE [LARGE SCALE GENOMIC DNA]</scope>
    <source>
        <strain evidence="20 21">DSM 105465</strain>
    </source>
</reference>
<dbReference type="GO" id="GO:0005634">
    <property type="term" value="C:nucleus"/>
    <property type="evidence" value="ECO:0007669"/>
    <property type="project" value="UniProtKB-SubCell"/>
</dbReference>